<dbReference type="EMBL" id="CAAKMV010000088">
    <property type="protein sequence ID" value="VIO54184.1"/>
    <property type="molecule type" value="Genomic_DNA"/>
</dbReference>
<keyword evidence="1" id="KW-0812">Transmembrane</keyword>
<evidence type="ECO:0000313" key="2">
    <source>
        <dbReference type="EMBL" id="VIO54184.1"/>
    </source>
</evidence>
<reference evidence="2" key="1">
    <citation type="submission" date="2019-04" db="EMBL/GenBank/DDBJ databases">
        <authorList>
            <person name="Melise S."/>
            <person name="Noan J."/>
            <person name="Okalmin O."/>
        </authorList>
    </citation>
    <scope>NUCLEOTIDE SEQUENCE</scope>
    <source>
        <strain evidence="2">FN9</strain>
    </source>
</reference>
<dbReference type="AlphaFoldDB" id="A0A4E9DBZ1"/>
<protein>
    <submittedName>
        <fullName evidence="2">Uncharacterized protein</fullName>
    </submittedName>
</protein>
<gene>
    <name evidence="2" type="ORF">FUG_LOCUS114729</name>
</gene>
<accession>A0A4E9DBZ1</accession>
<keyword evidence="1" id="KW-1133">Transmembrane helix</keyword>
<organism evidence="2">
    <name type="scientific">Gibberella zeae</name>
    <name type="common">Wheat head blight fungus</name>
    <name type="synonym">Fusarium graminearum</name>
    <dbReference type="NCBI Taxonomy" id="5518"/>
    <lineage>
        <taxon>Eukaryota</taxon>
        <taxon>Fungi</taxon>
        <taxon>Dikarya</taxon>
        <taxon>Ascomycota</taxon>
        <taxon>Pezizomycotina</taxon>
        <taxon>Sordariomycetes</taxon>
        <taxon>Hypocreomycetidae</taxon>
        <taxon>Hypocreales</taxon>
        <taxon>Nectriaceae</taxon>
        <taxon>Fusarium</taxon>
    </lineage>
</organism>
<evidence type="ECO:0000256" key="1">
    <source>
        <dbReference type="SAM" id="Phobius"/>
    </source>
</evidence>
<name>A0A4E9DBZ1_GIBZA</name>
<proteinExistence type="predicted"/>
<sequence length="75" mass="8636">MKQLSVSRNQAQRLAKAFGTSSSKTHTSLDYRLYELNPSPAREYGSLIYLWVAFFLAMIKVCTQDAFAQWKLTAW</sequence>
<keyword evidence="1" id="KW-0472">Membrane</keyword>
<feature type="transmembrane region" description="Helical" evidence="1">
    <location>
        <begin position="44"/>
        <end position="62"/>
    </location>
</feature>